<proteinExistence type="predicted"/>
<keyword evidence="3" id="KW-1185">Reference proteome</keyword>
<feature type="transmembrane region" description="Helical" evidence="1">
    <location>
        <begin position="140"/>
        <end position="162"/>
    </location>
</feature>
<protein>
    <recommendedName>
        <fullName evidence="4">Peptidase M50</fullName>
    </recommendedName>
</protein>
<keyword evidence="1" id="KW-1133">Transmembrane helix</keyword>
<dbReference type="EMBL" id="CP113865">
    <property type="protein sequence ID" value="WAM34918.1"/>
    <property type="molecule type" value="Genomic_DNA"/>
</dbReference>
<keyword evidence="1" id="KW-0472">Membrane</keyword>
<evidence type="ECO:0000313" key="3">
    <source>
        <dbReference type="Proteomes" id="UP001164909"/>
    </source>
</evidence>
<evidence type="ECO:0000256" key="1">
    <source>
        <dbReference type="SAM" id="Phobius"/>
    </source>
</evidence>
<name>A0ABY7BR29_9FIRM</name>
<evidence type="ECO:0008006" key="4">
    <source>
        <dbReference type="Google" id="ProtNLM"/>
    </source>
</evidence>
<gene>
    <name evidence="2" type="ORF">OTK00_001180</name>
</gene>
<reference evidence="2" key="1">
    <citation type="submission" date="2022-12" db="EMBL/GenBank/DDBJ databases">
        <authorList>
            <person name="Bing R.G."/>
            <person name="Willard D.J."/>
            <person name="Manesh M.J.H."/>
            <person name="Laemthong T."/>
            <person name="Crosby J.R."/>
            <person name="Kelly R.M."/>
        </authorList>
    </citation>
    <scope>NUCLEOTIDE SEQUENCE</scope>
    <source>
        <strain evidence="2">DSM 8990</strain>
    </source>
</reference>
<dbReference type="RefSeq" id="WP_232841611.1">
    <property type="nucleotide sequence ID" value="NZ_CP113865.1"/>
</dbReference>
<sequence>MNFLLSVILAILNGILAGLFVYWTTIIIHELGHAFAGWLVRAEIKAVAFAPFLYKEGKFLVMNIKKLKSMLFSFRAPFGWVDFQFPLPDKDNKREIFLAKIKTIFIIMNGPIWQIIYLLVISKLCLNCFDSNGIYSQIEIFATAILGFVVSNFVMSFIYNGYKELIIFPILFLKEKDPDIIINILEIILYDERLTAKFYPEKSNENKIVNY</sequence>
<feature type="transmembrane region" description="Helical" evidence="1">
    <location>
        <begin position="103"/>
        <end position="120"/>
    </location>
</feature>
<organism evidence="2 3">
    <name type="scientific">Caldicellulosiruptor morganii</name>
    <dbReference type="NCBI Taxonomy" id="1387555"/>
    <lineage>
        <taxon>Bacteria</taxon>
        <taxon>Bacillati</taxon>
        <taxon>Bacillota</taxon>
        <taxon>Bacillota incertae sedis</taxon>
        <taxon>Caldicellulosiruptorales</taxon>
        <taxon>Caldicellulosiruptoraceae</taxon>
        <taxon>Caldicellulosiruptor</taxon>
    </lineage>
</organism>
<dbReference type="Proteomes" id="UP001164909">
    <property type="component" value="Chromosome"/>
</dbReference>
<feature type="transmembrane region" description="Helical" evidence="1">
    <location>
        <begin position="7"/>
        <end position="29"/>
    </location>
</feature>
<accession>A0ABY7BR29</accession>
<evidence type="ECO:0000313" key="2">
    <source>
        <dbReference type="EMBL" id="WAM34918.1"/>
    </source>
</evidence>
<keyword evidence="1" id="KW-0812">Transmembrane</keyword>